<evidence type="ECO:0000256" key="6">
    <source>
        <dbReference type="ARBA" id="ARBA00023211"/>
    </source>
</evidence>
<dbReference type="InterPro" id="IPR001088">
    <property type="entry name" value="Glyco_hydro_4"/>
</dbReference>
<keyword evidence="3 10" id="KW-0479">Metal-binding</keyword>
<dbReference type="GO" id="GO:0016616">
    <property type="term" value="F:oxidoreductase activity, acting on the CH-OH group of donors, NAD or NADP as acceptor"/>
    <property type="evidence" value="ECO:0007669"/>
    <property type="project" value="InterPro"/>
</dbReference>
<evidence type="ECO:0000256" key="4">
    <source>
        <dbReference type="ARBA" id="ARBA00022801"/>
    </source>
</evidence>
<keyword evidence="8 12" id="KW-0326">Glycosidase</keyword>
<dbReference type="Gene3D" id="3.90.1820.10">
    <property type="entry name" value="AglA-like glucosidase"/>
    <property type="match status" value="1"/>
</dbReference>
<dbReference type="InterPro" id="IPR015955">
    <property type="entry name" value="Lactate_DH/Glyco_Ohase_4_C"/>
</dbReference>
<comment type="caution">
    <text evidence="14">The sequence shown here is derived from an EMBL/GenBank/DDBJ whole genome shotgun (WGS) entry which is preliminary data.</text>
</comment>
<dbReference type="GO" id="GO:0004553">
    <property type="term" value="F:hydrolase activity, hydrolyzing O-glycosyl compounds"/>
    <property type="evidence" value="ECO:0007669"/>
    <property type="project" value="InterPro"/>
</dbReference>
<dbReference type="CDD" id="cd05297">
    <property type="entry name" value="GH4_alpha_glucosidase_galactosidase"/>
    <property type="match status" value="1"/>
</dbReference>
<proteinExistence type="inferred from homology"/>
<keyword evidence="15" id="KW-1185">Reference proteome</keyword>
<feature type="binding site" evidence="10">
    <location>
        <position position="199"/>
    </location>
    <ligand>
        <name>Mn(2+)</name>
        <dbReference type="ChEBI" id="CHEBI:29035"/>
    </ligand>
</feature>
<evidence type="ECO:0000256" key="8">
    <source>
        <dbReference type="ARBA" id="ARBA00023295"/>
    </source>
</evidence>
<gene>
    <name evidence="14" type="ORF">H5P30_14055</name>
</gene>
<dbReference type="Proteomes" id="UP000525652">
    <property type="component" value="Unassembled WGS sequence"/>
</dbReference>
<dbReference type="RefSeq" id="WP_185693569.1">
    <property type="nucleotide sequence ID" value="NZ_JACHVA010000102.1"/>
</dbReference>
<accession>A0A7X1AZL9</accession>
<keyword evidence="7" id="KW-0119">Carbohydrate metabolism</keyword>
<keyword evidence="10" id="KW-0170">Cobalt</keyword>
<evidence type="ECO:0000256" key="12">
    <source>
        <dbReference type="RuleBase" id="RU361152"/>
    </source>
</evidence>
<dbReference type="GO" id="GO:0005975">
    <property type="term" value="P:carbohydrate metabolic process"/>
    <property type="evidence" value="ECO:0007669"/>
    <property type="project" value="InterPro"/>
</dbReference>
<dbReference type="InterPro" id="IPR036291">
    <property type="entry name" value="NAD(P)-bd_dom_sf"/>
</dbReference>
<evidence type="ECO:0000256" key="7">
    <source>
        <dbReference type="ARBA" id="ARBA00023277"/>
    </source>
</evidence>
<evidence type="ECO:0000313" key="15">
    <source>
        <dbReference type="Proteomes" id="UP000525652"/>
    </source>
</evidence>
<name>A0A7X1AZL9_9BACT</name>
<evidence type="ECO:0000313" key="14">
    <source>
        <dbReference type="EMBL" id="MBC2602903.1"/>
    </source>
</evidence>
<evidence type="ECO:0000256" key="9">
    <source>
        <dbReference type="PIRSR" id="PIRSR601088-2"/>
    </source>
</evidence>
<keyword evidence="6 10" id="KW-0464">Manganese</keyword>
<comment type="cofactor">
    <cofactor evidence="12">
        <name>NAD(+)</name>
        <dbReference type="ChEBI" id="CHEBI:57540"/>
    </cofactor>
    <text evidence="12">Binds 1 NAD(+) per subunit.</text>
</comment>
<dbReference type="Pfam" id="PF11975">
    <property type="entry name" value="Glyco_hydro_4C"/>
    <property type="match status" value="1"/>
</dbReference>
<dbReference type="AlphaFoldDB" id="A0A7X1AZL9"/>
<evidence type="ECO:0000259" key="13">
    <source>
        <dbReference type="Pfam" id="PF11975"/>
    </source>
</evidence>
<organism evidence="14 15">
    <name type="scientific">Puniceicoccus vermicola</name>
    <dbReference type="NCBI Taxonomy" id="388746"/>
    <lineage>
        <taxon>Bacteria</taxon>
        <taxon>Pseudomonadati</taxon>
        <taxon>Verrucomicrobiota</taxon>
        <taxon>Opitutia</taxon>
        <taxon>Puniceicoccales</taxon>
        <taxon>Puniceicoccaceae</taxon>
        <taxon>Puniceicoccus</taxon>
    </lineage>
</organism>
<evidence type="ECO:0000256" key="2">
    <source>
        <dbReference type="ARBA" id="ARBA00010141"/>
    </source>
</evidence>
<keyword evidence="5 12" id="KW-0520">NAD</keyword>
<evidence type="ECO:0000256" key="10">
    <source>
        <dbReference type="PIRSR" id="PIRSR601088-3"/>
    </source>
</evidence>
<evidence type="ECO:0000256" key="11">
    <source>
        <dbReference type="PIRSR" id="PIRSR601088-4"/>
    </source>
</evidence>
<comment type="similarity">
    <text evidence="2 12">Belongs to the glycosyl hydrolase 4 family.</text>
</comment>
<feature type="site" description="Increases basicity of active site Tyr" evidence="11">
    <location>
        <position position="109"/>
    </location>
</feature>
<reference evidence="14 15" key="1">
    <citation type="submission" date="2020-07" db="EMBL/GenBank/DDBJ databases">
        <authorList>
            <person name="Feng X."/>
        </authorList>
    </citation>
    <scope>NUCLEOTIDE SEQUENCE [LARGE SCALE GENOMIC DNA]</scope>
    <source>
        <strain evidence="14 15">JCM14086</strain>
    </source>
</reference>
<comment type="cofactor">
    <cofactor evidence="1">
        <name>Mn(2+)</name>
        <dbReference type="ChEBI" id="CHEBI:29035"/>
    </cofactor>
</comment>
<sequence>MRIALIGAGSVVFAKNLLSDIFQFPELENSEICLMDIDPSRLKVADKMARRLAAAIGVSPVIRSTLDQREAIRGAKYVICTIQVGGYEPGTVIDFEIPKKYGLRQTIADTIGVGGIFRGLRTIPVINKIARDIADYGAPGCLLLNYTNPMAMICWAVDKSVGIPHVGLCHSVQSTSKRLAAYAGLDYEEVTYLVAGVNHMAFFLKFAYKGRDAYPLLFRKLNDAEFGEDRVRFEMMRRCGYFVTESSEHQSEYLPYFIHHGEKVVKQFDIPLDEYLRRCQGVIETWEATEKKLLGEGGSMEVPRRSHEYGSSIIHSCETNCPRTIYGNVPNTGLIENLPERCCVEVPCLVDGQGVQPVHVGTLPPQLAMLCQSNVQVQSLAVEAAMTGKREHVYHAVMADPNAASTLTLDAMWKMCDELIEAHQQHGLLGDFEPVVRNTGRSSEGLENITLVWIERVVNDSDHVRIRWENPLAENPEIEFSLVLIGWGGEVLQRQSVSVQPSVIDGNELLVSLSFPESPEEGFKVVAEEVADSVLVVDLSVPPRRLIGGEESEARFCVELDGTPAVSGWIENRGEALALEFSVDDSNILIGKLPWSGSSLELFFAPAEGGSGFQVILVPGKGEELSPKLVDAQSHEIEGAELEQEAAGSGYQVRVVVPKKSLKLSPDADSFLLDCYVNINALGDAHSGGRSSLSGGFNAHLGAHEYSLVTLAAIDGGDPNTSR</sequence>
<keyword evidence="10" id="KW-0408">Iron</keyword>
<dbReference type="PANTHER" id="PTHR32092">
    <property type="entry name" value="6-PHOSPHO-BETA-GLUCOSIDASE-RELATED"/>
    <property type="match status" value="1"/>
</dbReference>
<dbReference type="SUPFAM" id="SSF51735">
    <property type="entry name" value="NAD(P)-binding Rossmann-fold domains"/>
    <property type="match status" value="1"/>
</dbReference>
<keyword evidence="4 12" id="KW-0378">Hydrolase</keyword>
<dbReference type="PRINTS" id="PR00732">
    <property type="entry name" value="GLHYDRLASE4"/>
</dbReference>
<dbReference type="PANTHER" id="PTHR32092:SF6">
    <property type="entry name" value="ALPHA-GALACTOSIDASE"/>
    <property type="match status" value="1"/>
</dbReference>
<dbReference type="GO" id="GO:0046872">
    <property type="term" value="F:metal ion binding"/>
    <property type="evidence" value="ECO:0007669"/>
    <property type="project" value="UniProtKB-KW"/>
</dbReference>
<evidence type="ECO:0000256" key="3">
    <source>
        <dbReference type="ARBA" id="ARBA00022723"/>
    </source>
</evidence>
<keyword evidence="10" id="KW-0533">Nickel</keyword>
<protein>
    <submittedName>
        <fullName evidence="14">Alpha-glucosidase/alpha-galactosidase</fullName>
    </submittedName>
</protein>
<feature type="domain" description="Glycosyl hydrolase family 4 C-terminal" evidence="13">
    <location>
        <begin position="194"/>
        <end position="402"/>
    </location>
</feature>
<dbReference type="EMBL" id="JACHVA010000102">
    <property type="protein sequence ID" value="MBC2602903.1"/>
    <property type="molecule type" value="Genomic_DNA"/>
</dbReference>
<dbReference type="NCBIfam" id="NF011657">
    <property type="entry name" value="PRK15076.1"/>
    <property type="match status" value="1"/>
</dbReference>
<dbReference type="SUPFAM" id="SSF56327">
    <property type="entry name" value="LDH C-terminal domain-like"/>
    <property type="match status" value="1"/>
</dbReference>
<dbReference type="Pfam" id="PF02056">
    <property type="entry name" value="Glyco_hydro_4"/>
    <property type="match status" value="1"/>
</dbReference>
<evidence type="ECO:0000256" key="1">
    <source>
        <dbReference type="ARBA" id="ARBA00001936"/>
    </source>
</evidence>
<feature type="binding site" evidence="9">
    <location>
        <position position="148"/>
    </location>
    <ligand>
        <name>substrate</name>
    </ligand>
</feature>
<evidence type="ECO:0000256" key="5">
    <source>
        <dbReference type="ARBA" id="ARBA00023027"/>
    </source>
</evidence>
<dbReference type="InterPro" id="IPR022616">
    <property type="entry name" value="Glyco_hydro_4_C"/>
</dbReference>
<feature type="binding site" evidence="10">
    <location>
        <position position="169"/>
    </location>
    <ligand>
        <name>Mn(2+)</name>
        <dbReference type="ChEBI" id="CHEBI:29035"/>
    </ligand>
</feature>
<dbReference type="InterPro" id="IPR053715">
    <property type="entry name" value="GH4_Enzyme_sf"/>
</dbReference>